<dbReference type="Pfam" id="PF06429">
    <property type="entry name" value="Flg_bbr_C"/>
    <property type="match status" value="1"/>
</dbReference>
<accession>A0A9D9I1A5</accession>
<dbReference type="SUPFAM" id="SSF64518">
    <property type="entry name" value="Phase 1 flagellin"/>
    <property type="match status" value="1"/>
</dbReference>
<evidence type="ECO:0000259" key="10">
    <source>
        <dbReference type="Pfam" id="PF22638"/>
    </source>
</evidence>
<protein>
    <recommendedName>
        <fullName evidence="4 7">Flagellar hook-associated protein 1</fullName>
        <shortName evidence="7">HAP1</shortName>
    </recommendedName>
</protein>
<keyword evidence="6 7" id="KW-0975">Bacterial flagellum</keyword>
<feature type="domain" description="Flagellar basal body rod protein N-terminal" evidence="8">
    <location>
        <begin position="11"/>
        <end position="39"/>
    </location>
</feature>
<keyword evidence="11" id="KW-0966">Cell projection</keyword>
<evidence type="ECO:0000256" key="2">
    <source>
        <dbReference type="ARBA" id="ARBA00004613"/>
    </source>
</evidence>
<keyword evidence="11" id="KW-0282">Flagellum</keyword>
<dbReference type="EMBL" id="JADIML010000215">
    <property type="protein sequence ID" value="MBO8463810.1"/>
    <property type="molecule type" value="Genomic_DNA"/>
</dbReference>
<evidence type="ECO:0000259" key="8">
    <source>
        <dbReference type="Pfam" id="PF00460"/>
    </source>
</evidence>
<dbReference type="Pfam" id="PF00460">
    <property type="entry name" value="Flg_bb_rod"/>
    <property type="match status" value="1"/>
</dbReference>
<dbReference type="PRINTS" id="PR01005">
    <property type="entry name" value="FLGHOOKAP1"/>
</dbReference>
<feature type="domain" description="Flagellar basal-body/hook protein C-terminal" evidence="9">
    <location>
        <begin position="490"/>
        <end position="527"/>
    </location>
</feature>
<name>A0A9D9I1A5_9FIRM</name>
<evidence type="ECO:0000313" key="11">
    <source>
        <dbReference type="EMBL" id="MBO8463810.1"/>
    </source>
</evidence>
<dbReference type="PANTHER" id="PTHR30033">
    <property type="entry name" value="FLAGELLAR HOOK-ASSOCIATED PROTEIN 1"/>
    <property type="match status" value="1"/>
</dbReference>
<organism evidence="11 12">
    <name type="scientific">Candidatus Scybalomonas excrementavium</name>
    <dbReference type="NCBI Taxonomy" id="2840943"/>
    <lineage>
        <taxon>Bacteria</taxon>
        <taxon>Bacillati</taxon>
        <taxon>Bacillota</taxon>
        <taxon>Clostridia</taxon>
        <taxon>Lachnospirales</taxon>
        <taxon>Lachnospiraceae</taxon>
        <taxon>Lachnospiraceae incertae sedis</taxon>
        <taxon>Candidatus Scybalomonas</taxon>
    </lineage>
</organism>
<evidence type="ECO:0000313" key="12">
    <source>
        <dbReference type="Proteomes" id="UP000823618"/>
    </source>
</evidence>
<reference evidence="11" key="1">
    <citation type="submission" date="2020-10" db="EMBL/GenBank/DDBJ databases">
        <authorList>
            <person name="Gilroy R."/>
        </authorList>
    </citation>
    <scope>NUCLEOTIDE SEQUENCE</scope>
    <source>
        <strain evidence="11">E3-2379</strain>
    </source>
</reference>
<comment type="subcellular location">
    <subcellularLocation>
        <location evidence="1 7">Bacterial flagellum</location>
    </subcellularLocation>
    <subcellularLocation>
        <location evidence="2 7">Secreted</location>
    </subcellularLocation>
</comment>
<dbReference type="InterPro" id="IPR001444">
    <property type="entry name" value="Flag_bb_rod_N"/>
</dbReference>
<evidence type="ECO:0000256" key="4">
    <source>
        <dbReference type="ARBA" id="ARBA00016244"/>
    </source>
</evidence>
<comment type="caution">
    <text evidence="11">The sequence shown here is derived from an EMBL/GenBank/DDBJ whole genome shotgun (WGS) entry which is preliminary data.</text>
</comment>
<dbReference type="AlphaFoldDB" id="A0A9D9I1A5"/>
<evidence type="ECO:0000256" key="3">
    <source>
        <dbReference type="ARBA" id="ARBA00009677"/>
    </source>
</evidence>
<dbReference type="NCBIfam" id="TIGR02492">
    <property type="entry name" value="flgK_ends"/>
    <property type="match status" value="1"/>
</dbReference>
<evidence type="ECO:0000256" key="7">
    <source>
        <dbReference type="RuleBase" id="RU362065"/>
    </source>
</evidence>
<sequence>MIRSTFAGFTTAQLALNASQRALDVAGQNIANINTSGYTRQRLDLVSLNFRSSATSATSTNQRAGFGVEITGISQIRDPFLDVQYRNQMGKVGNADAKQSILEQLGDIFDETDRDAIQSAFNDLSSQLQKLSQNPGEKSYDSATRASMEVLLNLFHVNATELQNTKEMSAETLKTTDITEINDILSRIKELNSSIKTSDIIGNPALELMDERNLLLDELSTYLPIHVQYTESPVGSGRTVSVLNVNIQTTNGASLSLIADDQIGSLSIDVEAPPSCNVKSLSLTTAKDQNGNATTNELIKDKEVLMDGGSLKGTIEMLNCSGIFDEPATSVKGFGYYETSLNTVVTEFATKLNELNIEAAKQLGLTNPDQYALFTKIDATKDLDISNLQVNPEWRNGNISIINTTNKNPNGTPETTDNQCILNLINELKKEQSFTVNTGTQNVTFFTGSFINCYSDLQNTLAIDTKSTTTLLQSQMNVADQIANSRDNLSGVSLDEEAISLMHYQQSYSAAARLMTALDEALDVLINNTGVVGR</sequence>
<proteinExistence type="inferred from homology"/>
<dbReference type="GO" id="GO:0005576">
    <property type="term" value="C:extracellular region"/>
    <property type="evidence" value="ECO:0007669"/>
    <property type="project" value="UniProtKB-SubCell"/>
</dbReference>
<dbReference type="InterPro" id="IPR010930">
    <property type="entry name" value="Flg_bb/hook_C_dom"/>
</dbReference>
<keyword evidence="11" id="KW-0969">Cilium</keyword>
<evidence type="ECO:0000259" key="9">
    <source>
        <dbReference type="Pfam" id="PF06429"/>
    </source>
</evidence>
<reference evidence="11" key="2">
    <citation type="journal article" date="2021" name="PeerJ">
        <title>Extensive microbial diversity within the chicken gut microbiome revealed by metagenomics and culture.</title>
        <authorList>
            <person name="Gilroy R."/>
            <person name="Ravi A."/>
            <person name="Getino M."/>
            <person name="Pursley I."/>
            <person name="Horton D.L."/>
            <person name="Alikhan N.F."/>
            <person name="Baker D."/>
            <person name="Gharbi K."/>
            <person name="Hall N."/>
            <person name="Watson M."/>
            <person name="Adriaenssens E.M."/>
            <person name="Foster-Nyarko E."/>
            <person name="Jarju S."/>
            <person name="Secka A."/>
            <person name="Antonio M."/>
            <person name="Oren A."/>
            <person name="Chaudhuri R.R."/>
            <person name="La Ragione R."/>
            <person name="Hildebrand F."/>
            <person name="Pallen M.J."/>
        </authorList>
    </citation>
    <scope>NUCLEOTIDE SEQUENCE</scope>
    <source>
        <strain evidence="11">E3-2379</strain>
    </source>
</reference>
<dbReference type="InterPro" id="IPR053927">
    <property type="entry name" value="FlgK_helical"/>
</dbReference>
<evidence type="ECO:0000256" key="5">
    <source>
        <dbReference type="ARBA" id="ARBA00022525"/>
    </source>
</evidence>
<dbReference type="Pfam" id="PF22638">
    <property type="entry name" value="FlgK_D1"/>
    <property type="match status" value="1"/>
</dbReference>
<evidence type="ECO:0000256" key="6">
    <source>
        <dbReference type="ARBA" id="ARBA00023143"/>
    </source>
</evidence>
<dbReference type="PANTHER" id="PTHR30033:SF1">
    <property type="entry name" value="FLAGELLAR HOOK-ASSOCIATED PROTEIN 1"/>
    <property type="match status" value="1"/>
</dbReference>
<dbReference type="GO" id="GO:0044780">
    <property type="term" value="P:bacterial-type flagellum assembly"/>
    <property type="evidence" value="ECO:0007669"/>
    <property type="project" value="InterPro"/>
</dbReference>
<dbReference type="GO" id="GO:0009424">
    <property type="term" value="C:bacterial-type flagellum hook"/>
    <property type="evidence" value="ECO:0007669"/>
    <property type="project" value="UniProtKB-UniRule"/>
</dbReference>
<keyword evidence="5 7" id="KW-0964">Secreted</keyword>
<comment type="similarity">
    <text evidence="3 7">Belongs to the flagella basal body rod proteins family.</text>
</comment>
<gene>
    <name evidence="7 11" type="primary">flgK</name>
    <name evidence="11" type="ORF">IAC13_07760</name>
</gene>
<evidence type="ECO:0000256" key="1">
    <source>
        <dbReference type="ARBA" id="ARBA00004365"/>
    </source>
</evidence>
<dbReference type="GO" id="GO:0005198">
    <property type="term" value="F:structural molecule activity"/>
    <property type="evidence" value="ECO:0007669"/>
    <property type="project" value="UniProtKB-UniRule"/>
</dbReference>
<feature type="domain" description="Flagellar hook-associated protein FlgK helical" evidence="10">
    <location>
        <begin position="102"/>
        <end position="356"/>
    </location>
</feature>
<dbReference type="Proteomes" id="UP000823618">
    <property type="component" value="Unassembled WGS sequence"/>
</dbReference>
<dbReference type="InterPro" id="IPR002371">
    <property type="entry name" value="FlgK"/>
</dbReference>